<evidence type="ECO:0000256" key="1">
    <source>
        <dbReference type="SAM" id="MobiDB-lite"/>
    </source>
</evidence>
<feature type="region of interest" description="Disordered" evidence="1">
    <location>
        <begin position="111"/>
        <end position="138"/>
    </location>
</feature>
<evidence type="ECO:0000313" key="2">
    <source>
        <dbReference type="EMBL" id="KAJ7680119.1"/>
    </source>
</evidence>
<name>A0AAD7GD88_MYCRO</name>
<feature type="region of interest" description="Disordered" evidence="1">
    <location>
        <begin position="243"/>
        <end position="292"/>
    </location>
</feature>
<gene>
    <name evidence="2" type="ORF">B0H17DRAFT_1138730</name>
</gene>
<comment type="caution">
    <text evidence="2">The sequence shown here is derived from an EMBL/GenBank/DDBJ whole genome shotgun (WGS) entry which is preliminary data.</text>
</comment>
<dbReference type="EMBL" id="JARKIE010000123">
    <property type="protein sequence ID" value="KAJ7680119.1"/>
    <property type="molecule type" value="Genomic_DNA"/>
</dbReference>
<sequence>MSDRYLELAKPYNNTDSENKLGTRAYEWESSSPLKSDRRCGIRALANEVRILVQDNVKRNVREPPRRTKLDRGRTENGERGVACGPRIDNTPDKSPPAAHCARGIVIGTTDAPPTNEDRLAHPLRPQEPGANASVERSEWERPRFRHLSAHAAISAHQDQCTVYDSENEAMGLGDSEVAPELQQQHECTPCAHDVLGWMSRRPRAASCGVRFMARSSRSGMRTRGRGCVSTRVLAFLQERSAPVSTKGGRERIGTHQQSSGGIASGTGRARQGGSYRRGQEPWTSGRRGAHRARKWAVAVTMPVSAKLSSPRPNIPTHLEIAVNSANLRPPVCARRPSRNTDNTSGARSMRDVRLTARCECVLLSDIRYSASAGHRPSTQYRRLRRGEGLRGVRGVYGRRLSGAAAGVVQSVREVRKERAAFAYLCSASDRFCQALLQVEAPSFMALRPASAAPQNNTDVRAKNQVNSTCSESGPLLTVGRGCTVCAYEPPPERCSEYFELGKYPQITTGSKWSGYGWAVIFLRHGYIQG</sequence>
<protein>
    <submittedName>
        <fullName evidence="2">Uncharacterized protein</fullName>
    </submittedName>
</protein>
<accession>A0AAD7GD88</accession>
<dbReference type="AlphaFoldDB" id="A0AAD7GD88"/>
<feature type="compositionally biased region" description="Basic and acidic residues" evidence="1">
    <location>
        <begin position="62"/>
        <end position="79"/>
    </location>
</feature>
<keyword evidence="3" id="KW-1185">Reference proteome</keyword>
<organism evidence="2 3">
    <name type="scientific">Mycena rosella</name>
    <name type="common">Pink bonnet</name>
    <name type="synonym">Agaricus rosellus</name>
    <dbReference type="NCBI Taxonomy" id="1033263"/>
    <lineage>
        <taxon>Eukaryota</taxon>
        <taxon>Fungi</taxon>
        <taxon>Dikarya</taxon>
        <taxon>Basidiomycota</taxon>
        <taxon>Agaricomycotina</taxon>
        <taxon>Agaricomycetes</taxon>
        <taxon>Agaricomycetidae</taxon>
        <taxon>Agaricales</taxon>
        <taxon>Marasmiineae</taxon>
        <taxon>Mycenaceae</taxon>
        <taxon>Mycena</taxon>
    </lineage>
</organism>
<evidence type="ECO:0000313" key="3">
    <source>
        <dbReference type="Proteomes" id="UP001221757"/>
    </source>
</evidence>
<dbReference type="Proteomes" id="UP001221757">
    <property type="component" value="Unassembled WGS sequence"/>
</dbReference>
<feature type="region of interest" description="Disordered" evidence="1">
    <location>
        <begin position="62"/>
        <end position="98"/>
    </location>
</feature>
<reference evidence="2" key="1">
    <citation type="submission" date="2023-03" db="EMBL/GenBank/DDBJ databases">
        <title>Massive genome expansion in bonnet fungi (Mycena s.s.) driven by repeated elements and novel gene families across ecological guilds.</title>
        <authorList>
            <consortium name="Lawrence Berkeley National Laboratory"/>
            <person name="Harder C.B."/>
            <person name="Miyauchi S."/>
            <person name="Viragh M."/>
            <person name="Kuo A."/>
            <person name="Thoen E."/>
            <person name="Andreopoulos B."/>
            <person name="Lu D."/>
            <person name="Skrede I."/>
            <person name="Drula E."/>
            <person name="Henrissat B."/>
            <person name="Morin E."/>
            <person name="Kohler A."/>
            <person name="Barry K."/>
            <person name="LaButti K."/>
            <person name="Morin E."/>
            <person name="Salamov A."/>
            <person name="Lipzen A."/>
            <person name="Mereny Z."/>
            <person name="Hegedus B."/>
            <person name="Baldrian P."/>
            <person name="Stursova M."/>
            <person name="Weitz H."/>
            <person name="Taylor A."/>
            <person name="Grigoriev I.V."/>
            <person name="Nagy L.G."/>
            <person name="Martin F."/>
            <person name="Kauserud H."/>
        </authorList>
    </citation>
    <scope>NUCLEOTIDE SEQUENCE</scope>
    <source>
        <strain evidence="2">CBHHK067</strain>
    </source>
</reference>
<proteinExistence type="predicted"/>